<feature type="compositionally biased region" description="Acidic residues" evidence="1">
    <location>
        <begin position="315"/>
        <end position="377"/>
    </location>
</feature>
<keyword evidence="3" id="KW-1185">Reference proteome</keyword>
<dbReference type="Proteomes" id="UP001197093">
    <property type="component" value="Unassembled WGS sequence"/>
</dbReference>
<evidence type="ECO:0008006" key="4">
    <source>
        <dbReference type="Google" id="ProtNLM"/>
    </source>
</evidence>
<evidence type="ECO:0000256" key="1">
    <source>
        <dbReference type="SAM" id="MobiDB-lite"/>
    </source>
</evidence>
<sequence length="377" mass="44163">MPLHDLPPELVLRVMRHIGHEFFAQNIRRLTVSKWWFRYAWTIFVEQLLLNRTRLVHFARNPAALEAMLPHLKAITIIAREFCYPSTSPSLHKVVYDGLWGVTDEPYSNSPFGHGLTEMAKFNSFLDKVAIKLHQCPRLNSVTFKGPTKHGVYILYTEPLDSLLSLRHVTSLTVTNNAFLNGFHMCSHIHRRLPFLRRFRYRTHLICEDLLTPLPDAPPLNLQDVVIDLTCPTCRRRGSRLDWEDCGHRLEEWATELASRLDNPRMVRVRYPWPYNDRTYSFDGITGVRTQLENGSTWDDEGPVIPERPSKVWDDQVDEESDEEEEQDDEANDDEEDDDEEDDDEEDDDEEDDDEEDDDEEDDDEEDDDEEDDEDEN</sequence>
<name>A0AAD4EPA1_9PEZI</name>
<evidence type="ECO:0000313" key="2">
    <source>
        <dbReference type="EMBL" id="KAG7284725.1"/>
    </source>
</evidence>
<proteinExistence type="predicted"/>
<dbReference type="AlphaFoldDB" id="A0AAD4EPA1"/>
<evidence type="ECO:0000313" key="3">
    <source>
        <dbReference type="Proteomes" id="UP001197093"/>
    </source>
</evidence>
<accession>A0AAD4EPA1</accession>
<feature type="region of interest" description="Disordered" evidence="1">
    <location>
        <begin position="293"/>
        <end position="377"/>
    </location>
</feature>
<dbReference type="EMBL" id="JAHCVI010000005">
    <property type="protein sequence ID" value="KAG7284725.1"/>
    <property type="molecule type" value="Genomic_DNA"/>
</dbReference>
<protein>
    <recommendedName>
        <fullName evidence="4">F-box domain-containing protein</fullName>
    </recommendedName>
</protein>
<comment type="caution">
    <text evidence="2">The sequence shown here is derived from an EMBL/GenBank/DDBJ whole genome shotgun (WGS) entry which is preliminary data.</text>
</comment>
<reference evidence="2" key="1">
    <citation type="submission" date="2023-02" db="EMBL/GenBank/DDBJ databases">
        <authorList>
            <person name="Palmer J.M."/>
        </authorList>
    </citation>
    <scope>NUCLEOTIDE SEQUENCE</scope>
    <source>
        <strain evidence="2">FW57</strain>
    </source>
</reference>
<gene>
    <name evidence="2" type="ORF">NEMBOFW57_009334</name>
</gene>
<organism evidence="2 3">
    <name type="scientific">Staphylotrichum longicolle</name>
    <dbReference type="NCBI Taxonomy" id="669026"/>
    <lineage>
        <taxon>Eukaryota</taxon>
        <taxon>Fungi</taxon>
        <taxon>Dikarya</taxon>
        <taxon>Ascomycota</taxon>
        <taxon>Pezizomycotina</taxon>
        <taxon>Sordariomycetes</taxon>
        <taxon>Sordariomycetidae</taxon>
        <taxon>Sordariales</taxon>
        <taxon>Chaetomiaceae</taxon>
        <taxon>Staphylotrichum</taxon>
    </lineage>
</organism>